<feature type="compositionally biased region" description="Basic and acidic residues" evidence="1">
    <location>
        <begin position="187"/>
        <end position="202"/>
    </location>
</feature>
<dbReference type="OrthoDB" id="10264738at2759"/>
<keyword evidence="3" id="KW-1185">Reference proteome</keyword>
<protein>
    <submittedName>
        <fullName evidence="2">Uncharacterized protein</fullName>
    </submittedName>
</protein>
<gene>
    <name evidence="2" type="ORF">M407DRAFT_181485</name>
</gene>
<evidence type="ECO:0000313" key="2">
    <source>
        <dbReference type="EMBL" id="KIO16836.1"/>
    </source>
</evidence>
<name>A0A0C3Q278_9AGAM</name>
<feature type="compositionally biased region" description="Acidic residues" evidence="1">
    <location>
        <begin position="15"/>
        <end position="29"/>
    </location>
</feature>
<organism evidence="2 3">
    <name type="scientific">Tulasnella calospora MUT 4182</name>
    <dbReference type="NCBI Taxonomy" id="1051891"/>
    <lineage>
        <taxon>Eukaryota</taxon>
        <taxon>Fungi</taxon>
        <taxon>Dikarya</taxon>
        <taxon>Basidiomycota</taxon>
        <taxon>Agaricomycotina</taxon>
        <taxon>Agaricomycetes</taxon>
        <taxon>Cantharellales</taxon>
        <taxon>Tulasnellaceae</taxon>
        <taxon>Tulasnella</taxon>
    </lineage>
</organism>
<evidence type="ECO:0000313" key="3">
    <source>
        <dbReference type="Proteomes" id="UP000054248"/>
    </source>
</evidence>
<accession>A0A0C3Q278</accession>
<sequence length="210" mass="22272">MFHPSGGISSNGVLDQDDSSEEYESEEGEHETNAKDSSLQAPPSKDPNKALREQLERLKEDGESDEDGATKVGKGGSEKKWSIDDDGDSQMDDQSGGKNSQQNPDTTSKDELELDSPVEPTKLPVGLSAAPPVSIGKPLIRSPPAISTPETKAKELQGEAPPPPKVNGVVKHEPEEQTKPEPAGDELLDKATKGDGLLDKSEGPALVKSE</sequence>
<feature type="compositionally biased region" description="Basic and acidic residues" evidence="1">
    <location>
        <begin position="46"/>
        <end position="61"/>
    </location>
</feature>
<reference evidence="2 3" key="1">
    <citation type="submission" date="2014-04" db="EMBL/GenBank/DDBJ databases">
        <authorList>
            <consortium name="DOE Joint Genome Institute"/>
            <person name="Kuo A."/>
            <person name="Girlanda M."/>
            <person name="Perotto S."/>
            <person name="Kohler A."/>
            <person name="Nagy L.G."/>
            <person name="Floudas D."/>
            <person name="Copeland A."/>
            <person name="Barry K.W."/>
            <person name="Cichocki N."/>
            <person name="Veneault-Fourrey C."/>
            <person name="LaButti K."/>
            <person name="Lindquist E.A."/>
            <person name="Lipzen A."/>
            <person name="Lundell T."/>
            <person name="Morin E."/>
            <person name="Murat C."/>
            <person name="Sun H."/>
            <person name="Tunlid A."/>
            <person name="Henrissat B."/>
            <person name="Grigoriev I.V."/>
            <person name="Hibbett D.S."/>
            <person name="Martin F."/>
            <person name="Nordberg H.P."/>
            <person name="Cantor M.N."/>
            <person name="Hua S.X."/>
        </authorList>
    </citation>
    <scope>NUCLEOTIDE SEQUENCE [LARGE SCALE GENOMIC DNA]</scope>
    <source>
        <strain evidence="2 3">MUT 4182</strain>
    </source>
</reference>
<dbReference type="EMBL" id="KN823476">
    <property type="protein sequence ID" value="KIO16836.1"/>
    <property type="molecule type" value="Genomic_DNA"/>
</dbReference>
<dbReference type="Proteomes" id="UP000054248">
    <property type="component" value="Unassembled WGS sequence"/>
</dbReference>
<feature type="region of interest" description="Disordered" evidence="1">
    <location>
        <begin position="1"/>
        <end position="210"/>
    </location>
</feature>
<dbReference type="AlphaFoldDB" id="A0A0C3Q278"/>
<dbReference type="HOGENOM" id="CLU_1310913_0_0_1"/>
<proteinExistence type="predicted"/>
<feature type="compositionally biased region" description="Basic and acidic residues" evidence="1">
    <location>
        <begin position="170"/>
        <end position="179"/>
    </location>
</feature>
<evidence type="ECO:0000256" key="1">
    <source>
        <dbReference type="SAM" id="MobiDB-lite"/>
    </source>
</evidence>
<reference evidence="3" key="2">
    <citation type="submission" date="2015-01" db="EMBL/GenBank/DDBJ databases">
        <title>Evolutionary Origins and Diversification of the Mycorrhizal Mutualists.</title>
        <authorList>
            <consortium name="DOE Joint Genome Institute"/>
            <consortium name="Mycorrhizal Genomics Consortium"/>
            <person name="Kohler A."/>
            <person name="Kuo A."/>
            <person name="Nagy L.G."/>
            <person name="Floudas D."/>
            <person name="Copeland A."/>
            <person name="Barry K.W."/>
            <person name="Cichocki N."/>
            <person name="Veneault-Fourrey C."/>
            <person name="LaButti K."/>
            <person name="Lindquist E.A."/>
            <person name="Lipzen A."/>
            <person name="Lundell T."/>
            <person name="Morin E."/>
            <person name="Murat C."/>
            <person name="Riley R."/>
            <person name="Ohm R."/>
            <person name="Sun H."/>
            <person name="Tunlid A."/>
            <person name="Henrissat B."/>
            <person name="Grigoriev I.V."/>
            <person name="Hibbett D.S."/>
            <person name="Martin F."/>
        </authorList>
    </citation>
    <scope>NUCLEOTIDE SEQUENCE [LARGE SCALE GENOMIC DNA]</scope>
    <source>
        <strain evidence="3">MUT 4182</strain>
    </source>
</reference>